<dbReference type="EMBL" id="FNTX01000002">
    <property type="protein sequence ID" value="SEE96410.1"/>
    <property type="molecule type" value="Genomic_DNA"/>
</dbReference>
<evidence type="ECO:0000313" key="3">
    <source>
        <dbReference type="Proteomes" id="UP000199220"/>
    </source>
</evidence>
<dbReference type="STRING" id="648782.SAMN04488554_3926"/>
<feature type="compositionally biased region" description="Basic and acidic residues" evidence="1">
    <location>
        <begin position="33"/>
        <end position="42"/>
    </location>
</feature>
<gene>
    <name evidence="2" type="ORF">SAMN04488554_3926</name>
</gene>
<protein>
    <submittedName>
        <fullName evidence="2">Uncharacterized protein</fullName>
    </submittedName>
</protein>
<proteinExistence type="predicted"/>
<evidence type="ECO:0000313" key="2">
    <source>
        <dbReference type="EMBL" id="SEE96410.1"/>
    </source>
</evidence>
<dbReference type="AlphaFoldDB" id="A0A1H5N4M3"/>
<feature type="region of interest" description="Disordered" evidence="1">
    <location>
        <begin position="33"/>
        <end position="61"/>
    </location>
</feature>
<reference evidence="3" key="1">
    <citation type="submission" date="2016-10" db="EMBL/GenBank/DDBJ databases">
        <authorList>
            <person name="Varghese N."/>
            <person name="Submissions S."/>
        </authorList>
    </citation>
    <scope>NUCLEOTIDE SEQUENCE [LARGE SCALE GENOMIC DNA]</scope>
    <source>
        <strain evidence="3">DSM 21368</strain>
    </source>
</reference>
<keyword evidence="3" id="KW-1185">Reference proteome</keyword>
<sequence length="61" mass="6945">MTPFAPSTKRHSPKRTAELTFAVTVRQDPAIDDGLRVSRPSKESWPNEEEVERPELVVQQV</sequence>
<name>A0A1H5N4M3_9MICO</name>
<organism evidence="2 3">
    <name type="scientific">Ruania alba</name>
    <dbReference type="NCBI Taxonomy" id="648782"/>
    <lineage>
        <taxon>Bacteria</taxon>
        <taxon>Bacillati</taxon>
        <taxon>Actinomycetota</taxon>
        <taxon>Actinomycetes</taxon>
        <taxon>Micrococcales</taxon>
        <taxon>Ruaniaceae</taxon>
        <taxon>Ruania</taxon>
    </lineage>
</organism>
<dbReference type="Proteomes" id="UP000199220">
    <property type="component" value="Unassembled WGS sequence"/>
</dbReference>
<evidence type="ECO:0000256" key="1">
    <source>
        <dbReference type="SAM" id="MobiDB-lite"/>
    </source>
</evidence>
<accession>A0A1H5N4M3</accession>